<gene>
    <name evidence="1" type="ORF">UFOPK2139_00393</name>
</gene>
<protein>
    <submittedName>
        <fullName evidence="1">Unannotated protein</fullName>
    </submittedName>
</protein>
<name>A0A6J6JAU1_9ZZZZ</name>
<reference evidence="1" key="1">
    <citation type="submission" date="2020-05" db="EMBL/GenBank/DDBJ databases">
        <authorList>
            <person name="Chiriac C."/>
            <person name="Salcher M."/>
            <person name="Ghai R."/>
            <person name="Kavagutti S V."/>
        </authorList>
    </citation>
    <scope>NUCLEOTIDE SEQUENCE</scope>
</reference>
<dbReference type="AlphaFoldDB" id="A0A6J6JAU1"/>
<dbReference type="EMBL" id="CAEZVR010000068">
    <property type="protein sequence ID" value="CAB4633684.1"/>
    <property type="molecule type" value="Genomic_DNA"/>
</dbReference>
<organism evidence="1">
    <name type="scientific">freshwater metagenome</name>
    <dbReference type="NCBI Taxonomy" id="449393"/>
    <lineage>
        <taxon>unclassified sequences</taxon>
        <taxon>metagenomes</taxon>
        <taxon>ecological metagenomes</taxon>
    </lineage>
</organism>
<sequence>MHSKINPRKLVNVDTPGAPGDPITEVTFGKRSIEVAKSLCLKLDISDRITAGLNVFGSKRIYRCWLSNLKLFRKSNFDSKLWSYITTNESF</sequence>
<evidence type="ECO:0000313" key="1">
    <source>
        <dbReference type="EMBL" id="CAB4633684.1"/>
    </source>
</evidence>
<proteinExistence type="predicted"/>
<accession>A0A6J6JAU1</accession>